<proteinExistence type="predicted"/>
<evidence type="ECO:0000256" key="6">
    <source>
        <dbReference type="SAM" id="Phobius"/>
    </source>
</evidence>
<evidence type="ECO:0000256" key="5">
    <source>
        <dbReference type="SAM" id="MobiDB-lite"/>
    </source>
</evidence>
<feature type="region of interest" description="Disordered" evidence="5">
    <location>
        <begin position="406"/>
        <end position="448"/>
    </location>
</feature>
<dbReference type="GO" id="GO:0005783">
    <property type="term" value="C:endoplasmic reticulum"/>
    <property type="evidence" value="ECO:0007669"/>
    <property type="project" value="TreeGrafter"/>
</dbReference>
<dbReference type="GO" id="GO:0006511">
    <property type="term" value="P:ubiquitin-dependent protein catabolic process"/>
    <property type="evidence" value="ECO:0007669"/>
    <property type="project" value="TreeGrafter"/>
</dbReference>
<feature type="transmembrane region" description="Helical" evidence="6">
    <location>
        <begin position="327"/>
        <end position="348"/>
    </location>
</feature>
<reference evidence="7 8" key="1">
    <citation type="journal article" date="2019" name="Nat. Ecol. Evol.">
        <title>Megaphylogeny resolves global patterns of mushroom evolution.</title>
        <authorList>
            <person name="Varga T."/>
            <person name="Krizsan K."/>
            <person name="Foldi C."/>
            <person name="Dima B."/>
            <person name="Sanchez-Garcia M."/>
            <person name="Sanchez-Ramirez S."/>
            <person name="Szollosi G.J."/>
            <person name="Szarkandi J.G."/>
            <person name="Papp V."/>
            <person name="Albert L."/>
            <person name="Andreopoulos W."/>
            <person name="Angelini C."/>
            <person name="Antonin V."/>
            <person name="Barry K.W."/>
            <person name="Bougher N.L."/>
            <person name="Buchanan P."/>
            <person name="Buyck B."/>
            <person name="Bense V."/>
            <person name="Catcheside P."/>
            <person name="Chovatia M."/>
            <person name="Cooper J."/>
            <person name="Damon W."/>
            <person name="Desjardin D."/>
            <person name="Finy P."/>
            <person name="Geml J."/>
            <person name="Haridas S."/>
            <person name="Hughes K."/>
            <person name="Justo A."/>
            <person name="Karasinski D."/>
            <person name="Kautmanova I."/>
            <person name="Kiss B."/>
            <person name="Kocsube S."/>
            <person name="Kotiranta H."/>
            <person name="LaButti K.M."/>
            <person name="Lechner B.E."/>
            <person name="Liimatainen K."/>
            <person name="Lipzen A."/>
            <person name="Lukacs Z."/>
            <person name="Mihaltcheva S."/>
            <person name="Morgado L.N."/>
            <person name="Niskanen T."/>
            <person name="Noordeloos M.E."/>
            <person name="Ohm R.A."/>
            <person name="Ortiz-Santana B."/>
            <person name="Ovrebo C."/>
            <person name="Racz N."/>
            <person name="Riley R."/>
            <person name="Savchenko A."/>
            <person name="Shiryaev A."/>
            <person name="Soop K."/>
            <person name="Spirin V."/>
            <person name="Szebenyi C."/>
            <person name="Tomsovsky M."/>
            <person name="Tulloss R.E."/>
            <person name="Uehling J."/>
            <person name="Grigoriev I.V."/>
            <person name="Vagvolgyi C."/>
            <person name="Papp T."/>
            <person name="Martin F.M."/>
            <person name="Miettinen O."/>
            <person name="Hibbett D.S."/>
            <person name="Nagy L.G."/>
        </authorList>
    </citation>
    <scope>NUCLEOTIDE SEQUENCE [LARGE SCALE GENOMIC DNA]</scope>
    <source>
        <strain evidence="7 8">CBS 309.79</strain>
    </source>
</reference>
<dbReference type="OrthoDB" id="10003116at2759"/>
<feature type="transmembrane region" description="Helical" evidence="6">
    <location>
        <begin position="215"/>
        <end position="236"/>
    </location>
</feature>
<dbReference type="GO" id="GO:0048471">
    <property type="term" value="C:perinuclear region of cytoplasm"/>
    <property type="evidence" value="ECO:0007669"/>
    <property type="project" value="TreeGrafter"/>
</dbReference>
<accession>A0A5C3QX81</accession>
<dbReference type="PANTHER" id="PTHR13396">
    <property type="entry name" value="NEDD4 FAMILY INTERACTING PROTEIN 1/2"/>
    <property type="match status" value="1"/>
</dbReference>
<evidence type="ECO:0008006" key="9">
    <source>
        <dbReference type="Google" id="ProtNLM"/>
    </source>
</evidence>
<dbReference type="GO" id="GO:0031398">
    <property type="term" value="P:positive regulation of protein ubiquitination"/>
    <property type="evidence" value="ECO:0007669"/>
    <property type="project" value="TreeGrafter"/>
</dbReference>
<keyword evidence="8" id="KW-1185">Reference proteome</keyword>
<name>A0A5C3QX81_9AGAR</name>
<evidence type="ECO:0000313" key="7">
    <source>
        <dbReference type="EMBL" id="TFL05947.1"/>
    </source>
</evidence>
<evidence type="ECO:0000256" key="3">
    <source>
        <dbReference type="ARBA" id="ARBA00022989"/>
    </source>
</evidence>
<evidence type="ECO:0000256" key="2">
    <source>
        <dbReference type="ARBA" id="ARBA00022692"/>
    </source>
</evidence>
<feature type="compositionally biased region" description="Pro residues" evidence="5">
    <location>
        <begin position="76"/>
        <end position="86"/>
    </location>
</feature>
<dbReference type="STRING" id="1884261.A0A5C3QX81"/>
<dbReference type="GO" id="GO:0007034">
    <property type="term" value="P:vacuolar transport"/>
    <property type="evidence" value="ECO:0007669"/>
    <property type="project" value="InterPro"/>
</dbReference>
<dbReference type="CDD" id="cd22212">
    <property type="entry name" value="NDFIP-like"/>
    <property type="match status" value="1"/>
</dbReference>
<gene>
    <name evidence="7" type="ORF">BDV98DRAFT_610593</name>
</gene>
<keyword evidence="3 6" id="KW-1133">Transmembrane helix</keyword>
<dbReference type="GO" id="GO:0005794">
    <property type="term" value="C:Golgi apparatus"/>
    <property type="evidence" value="ECO:0007669"/>
    <property type="project" value="TreeGrafter"/>
</dbReference>
<organism evidence="7 8">
    <name type="scientific">Pterulicium gracile</name>
    <dbReference type="NCBI Taxonomy" id="1884261"/>
    <lineage>
        <taxon>Eukaryota</taxon>
        <taxon>Fungi</taxon>
        <taxon>Dikarya</taxon>
        <taxon>Basidiomycota</taxon>
        <taxon>Agaricomycotina</taxon>
        <taxon>Agaricomycetes</taxon>
        <taxon>Agaricomycetidae</taxon>
        <taxon>Agaricales</taxon>
        <taxon>Pleurotineae</taxon>
        <taxon>Pterulaceae</taxon>
        <taxon>Pterulicium</taxon>
    </lineage>
</organism>
<dbReference type="Pfam" id="PF10176">
    <property type="entry name" value="NEDD4_Bsd2"/>
    <property type="match status" value="1"/>
</dbReference>
<feature type="compositionally biased region" description="Acidic residues" evidence="5">
    <location>
        <begin position="24"/>
        <end position="34"/>
    </location>
</feature>
<feature type="region of interest" description="Disordered" evidence="5">
    <location>
        <begin position="1"/>
        <end position="109"/>
    </location>
</feature>
<dbReference type="AlphaFoldDB" id="A0A5C3QX81"/>
<sequence>MSTRYAPLPSNPSQDTDAQRELDNAFDDSDDEHDESTPLNNGRNSDTPSPIHSPNNTSTRQQHPGTYDFENVDYDFPPPGSPPPPSSVALPNQWGNTNGLVPESTPDRPASRANWFTRFVGLTPRLPGGAVGGGSNNDGVFSNVAAKPSAPVRVQDGDDTFLVPEDSRAEAPPSYTSAQADAVPPYWETTIHVPFGTDSSDLIIDSLPTGTLFSFMWNLLISMSFQFVGFLLTYLLHTTHAARLGSRAGLGVTLIQFGFALRRGGEDSSDTNANSYSWGNSAVPTYASTSPVEGNDGFSSATNSTGPGGMMTDEEANDMIAAATAEWLSFFLMTVGWFILLTSFLGFWRVKRWERGILNSQLENPHAGDRPSGDLPIVSQLERLIGSHTMAPGQFFRSGFGFRGSGGAEEVQRTEAMRSAEEGRQTDHQQDDQDARETDFMLPPNLDPMRDQEAIQGLLTEQRLQRDLRSAGFL</sequence>
<dbReference type="EMBL" id="ML178816">
    <property type="protein sequence ID" value="TFL05947.1"/>
    <property type="molecule type" value="Genomic_DNA"/>
</dbReference>
<evidence type="ECO:0000313" key="8">
    <source>
        <dbReference type="Proteomes" id="UP000305067"/>
    </source>
</evidence>
<evidence type="ECO:0000256" key="4">
    <source>
        <dbReference type="ARBA" id="ARBA00023136"/>
    </source>
</evidence>
<protein>
    <recommendedName>
        <fullName evidence="9">Metal homeostatis protein bsd2</fullName>
    </recommendedName>
</protein>
<dbReference type="PANTHER" id="PTHR13396:SF5">
    <property type="entry name" value="NEDD4 FAMILY INTERACTING PROTEIN"/>
    <property type="match status" value="1"/>
</dbReference>
<keyword evidence="4 6" id="KW-0472">Membrane</keyword>
<feature type="compositionally biased region" description="Polar residues" evidence="5">
    <location>
        <begin position="89"/>
        <end position="99"/>
    </location>
</feature>
<feature type="compositionally biased region" description="Basic and acidic residues" evidence="5">
    <location>
        <begin position="410"/>
        <end position="439"/>
    </location>
</feature>
<feature type="compositionally biased region" description="Polar residues" evidence="5">
    <location>
        <begin position="37"/>
        <end position="64"/>
    </location>
</feature>
<dbReference type="GO" id="GO:0030001">
    <property type="term" value="P:metal ion transport"/>
    <property type="evidence" value="ECO:0007669"/>
    <property type="project" value="InterPro"/>
</dbReference>
<comment type="subcellular location">
    <subcellularLocation>
        <location evidence="1">Membrane</location>
        <topology evidence="1">Multi-pass membrane protein</topology>
    </subcellularLocation>
</comment>
<dbReference type="GO" id="GO:0016020">
    <property type="term" value="C:membrane"/>
    <property type="evidence" value="ECO:0007669"/>
    <property type="project" value="UniProtKB-SubCell"/>
</dbReference>
<keyword evidence="2 6" id="KW-0812">Transmembrane</keyword>
<dbReference type="Proteomes" id="UP000305067">
    <property type="component" value="Unassembled WGS sequence"/>
</dbReference>
<dbReference type="InterPro" id="IPR019325">
    <property type="entry name" value="NEDD4/Bsd2"/>
</dbReference>
<evidence type="ECO:0000256" key="1">
    <source>
        <dbReference type="ARBA" id="ARBA00004141"/>
    </source>
</evidence>